<keyword evidence="2" id="KW-0964">Secreted</keyword>
<dbReference type="CDD" id="cd22617">
    <property type="entry name" value="Kunitz_TFPI2_2-like"/>
    <property type="match status" value="1"/>
</dbReference>
<dbReference type="KEGG" id="gsh:117354148"/>
<dbReference type="PANTHER" id="PTHR10083">
    <property type="entry name" value="KUNITZ-TYPE PROTEASE INHIBITOR-RELATED"/>
    <property type="match status" value="1"/>
</dbReference>
<dbReference type="RefSeq" id="XP_033786999.1">
    <property type="nucleotide sequence ID" value="XM_033931108.1"/>
</dbReference>
<dbReference type="PANTHER" id="PTHR10083:SF374">
    <property type="entry name" value="BPTI_KUNITZ INHIBITOR DOMAIN-CONTAINING PROTEIN"/>
    <property type="match status" value="1"/>
</dbReference>
<evidence type="ECO:0000256" key="2">
    <source>
        <dbReference type="ARBA" id="ARBA00022525"/>
    </source>
</evidence>
<keyword evidence="16" id="KW-1185">Reference proteome</keyword>
<accession>A0A6P8PSX3</accession>
<dbReference type="InterPro" id="IPR050098">
    <property type="entry name" value="TFPI/VKTCI-like"/>
</dbReference>
<dbReference type="AlphaFoldDB" id="A0A6P8PSX3"/>
<dbReference type="FunCoup" id="A0A6P8PSX3">
    <property type="interactions" value="143"/>
</dbReference>
<keyword evidence="4" id="KW-0356">Hemostasis</keyword>
<dbReference type="Pfam" id="PF00014">
    <property type="entry name" value="Kunitz_BPTI"/>
    <property type="match status" value="3"/>
</dbReference>
<dbReference type="FunFam" id="4.10.410.10:FF:000011">
    <property type="entry name" value="Tissue factor pathway inhibitor"/>
    <property type="match status" value="1"/>
</dbReference>
<reference evidence="17" key="1">
    <citation type="submission" date="2025-08" db="UniProtKB">
        <authorList>
            <consortium name="RefSeq"/>
        </authorList>
    </citation>
    <scope>IDENTIFICATION</scope>
</reference>
<evidence type="ECO:0000256" key="3">
    <source>
        <dbReference type="ARBA" id="ARBA00022690"/>
    </source>
</evidence>
<evidence type="ECO:0000256" key="7">
    <source>
        <dbReference type="ARBA" id="ARBA00022900"/>
    </source>
</evidence>
<evidence type="ECO:0000256" key="10">
    <source>
        <dbReference type="ARBA" id="ARBA00023180"/>
    </source>
</evidence>
<dbReference type="PRINTS" id="PR00759">
    <property type="entry name" value="BASICPTASE"/>
</dbReference>
<dbReference type="GO" id="GO:0004867">
    <property type="term" value="F:serine-type endopeptidase inhibitor activity"/>
    <property type="evidence" value="ECO:0007669"/>
    <property type="project" value="UniProtKB-KW"/>
</dbReference>
<evidence type="ECO:0000256" key="13">
    <source>
        <dbReference type="ARBA" id="ARBA00068244"/>
    </source>
</evidence>
<evidence type="ECO:0000256" key="12">
    <source>
        <dbReference type="ARBA" id="ARBA00065443"/>
    </source>
</evidence>
<comment type="subcellular location">
    <subcellularLocation>
        <location evidence="1">Secreted</location>
    </subcellularLocation>
</comment>
<dbReference type="InterPro" id="IPR036880">
    <property type="entry name" value="Kunitz_BPTI_sf"/>
</dbReference>
<comment type="function">
    <text evidence="11">May play a role in the regulation of plasmin-mediated matrix remodeling. Inhibits trypsin, plasmin, factor VIIa/tissue factor and weakly factor Xa. Has no effect on thrombin.</text>
</comment>
<sequence length="239" mass="26684">MCAAGLVVVAFASALTRADMVAASVRALLGVSVVLRVLGTPLLDNREICLLPPDEGECRALHRRFYYDRYTQSCETFLFGGCEENGNNFLTLEDCETTCWMIKKVPKICRLEADTGPCRAHINKYFYNLISKQCERFVYGGCFGNDNNFNNEASCMNFCEPKKVAPTLCYSPKDEGSCSASVTRYFYNAESKTCEEFTYTGCGGNTNNFVTLKDCSSVCKKGGKSRRRRPSRIPLKPID</sequence>
<dbReference type="SUPFAM" id="SSF57362">
    <property type="entry name" value="BPTI-like"/>
    <property type="match status" value="3"/>
</dbReference>
<dbReference type="OrthoDB" id="5950222at2759"/>
<evidence type="ECO:0000256" key="4">
    <source>
        <dbReference type="ARBA" id="ARBA00022696"/>
    </source>
</evidence>
<dbReference type="Gene3D" id="4.10.410.10">
    <property type="entry name" value="Pancreatic trypsin inhibitor Kunitz domain"/>
    <property type="match status" value="3"/>
</dbReference>
<evidence type="ECO:0000256" key="11">
    <source>
        <dbReference type="ARBA" id="ARBA00060238"/>
    </source>
</evidence>
<dbReference type="CDD" id="cd22616">
    <property type="entry name" value="Kunitz_TFPI2_1-like"/>
    <property type="match status" value="1"/>
</dbReference>
<evidence type="ECO:0000313" key="16">
    <source>
        <dbReference type="Proteomes" id="UP000515159"/>
    </source>
</evidence>
<gene>
    <name evidence="17" type="primary">TFPI2</name>
</gene>
<dbReference type="GO" id="GO:0007596">
    <property type="term" value="P:blood coagulation"/>
    <property type="evidence" value="ECO:0007669"/>
    <property type="project" value="UniProtKB-KW"/>
</dbReference>
<evidence type="ECO:0000256" key="6">
    <source>
        <dbReference type="ARBA" id="ARBA00022737"/>
    </source>
</evidence>
<comment type="subunit">
    <text evidence="12">Finds in a complex with ABCB1, TFPI2 and PPP2R3C; leading to the dephosphorylation of ABCB1.</text>
</comment>
<evidence type="ECO:0000256" key="5">
    <source>
        <dbReference type="ARBA" id="ARBA00022729"/>
    </source>
</evidence>
<evidence type="ECO:0000256" key="8">
    <source>
        <dbReference type="ARBA" id="ARBA00023084"/>
    </source>
</evidence>
<feature type="chain" id="PRO_5027922401" description="Tissue factor pathway inhibitor 2" evidence="14">
    <location>
        <begin position="19"/>
        <end position="239"/>
    </location>
</feature>
<proteinExistence type="predicted"/>
<feature type="signal peptide" evidence="14">
    <location>
        <begin position="1"/>
        <end position="18"/>
    </location>
</feature>
<name>A0A6P8PSX3_GEOSA</name>
<dbReference type="Proteomes" id="UP000515159">
    <property type="component" value="Chromosome 2"/>
</dbReference>
<dbReference type="FunFam" id="4.10.410.10:FF:000018">
    <property type="entry name" value="Tissue factor pathway inhibitor"/>
    <property type="match status" value="1"/>
</dbReference>
<evidence type="ECO:0000259" key="15">
    <source>
        <dbReference type="PROSITE" id="PS50279"/>
    </source>
</evidence>
<dbReference type="InterPro" id="IPR020901">
    <property type="entry name" value="Prtase_inh_Kunz-CS"/>
</dbReference>
<keyword evidence="8" id="KW-0094">Blood coagulation</keyword>
<keyword evidence="9" id="KW-1015">Disulfide bond</keyword>
<feature type="domain" description="BPTI/Kunitz inhibitor" evidence="15">
    <location>
        <begin position="49"/>
        <end position="99"/>
    </location>
</feature>
<feature type="domain" description="BPTI/Kunitz inhibitor" evidence="15">
    <location>
        <begin position="109"/>
        <end position="159"/>
    </location>
</feature>
<dbReference type="CDD" id="cd22615">
    <property type="entry name" value="Kunitz_TFPI1_TFPI2_3-like"/>
    <property type="match status" value="1"/>
</dbReference>
<keyword evidence="10" id="KW-0325">Glycoprotein</keyword>
<feature type="domain" description="BPTI/Kunitz inhibitor" evidence="15">
    <location>
        <begin position="169"/>
        <end position="219"/>
    </location>
</feature>
<dbReference type="GeneID" id="117354148"/>
<dbReference type="SMART" id="SM00131">
    <property type="entry name" value="KU"/>
    <property type="match status" value="3"/>
</dbReference>
<protein>
    <recommendedName>
        <fullName evidence="13">Tissue factor pathway inhibitor 2</fullName>
    </recommendedName>
</protein>
<dbReference type="InterPro" id="IPR002223">
    <property type="entry name" value="Kunitz_BPTI"/>
</dbReference>
<keyword evidence="3" id="KW-0646">Protease inhibitor</keyword>
<evidence type="ECO:0000256" key="14">
    <source>
        <dbReference type="SAM" id="SignalP"/>
    </source>
</evidence>
<keyword evidence="6" id="KW-0677">Repeat</keyword>
<dbReference type="FunFam" id="4.10.410.10:FF:000004">
    <property type="entry name" value="Tissue factor pathway inhibitor"/>
    <property type="match status" value="1"/>
</dbReference>
<dbReference type="PROSITE" id="PS50279">
    <property type="entry name" value="BPTI_KUNITZ_2"/>
    <property type="match status" value="3"/>
</dbReference>
<evidence type="ECO:0000256" key="9">
    <source>
        <dbReference type="ARBA" id="ARBA00023157"/>
    </source>
</evidence>
<dbReference type="CTD" id="7980"/>
<dbReference type="PROSITE" id="PS00280">
    <property type="entry name" value="BPTI_KUNITZ_1"/>
    <property type="match status" value="1"/>
</dbReference>
<evidence type="ECO:0000313" key="17">
    <source>
        <dbReference type="RefSeq" id="XP_033786999.1"/>
    </source>
</evidence>
<dbReference type="GO" id="GO:0005615">
    <property type="term" value="C:extracellular space"/>
    <property type="evidence" value="ECO:0007669"/>
    <property type="project" value="TreeGrafter"/>
</dbReference>
<organism evidence="16 17">
    <name type="scientific">Geotrypetes seraphini</name>
    <name type="common">Gaboon caecilian</name>
    <name type="synonym">Caecilia seraphini</name>
    <dbReference type="NCBI Taxonomy" id="260995"/>
    <lineage>
        <taxon>Eukaryota</taxon>
        <taxon>Metazoa</taxon>
        <taxon>Chordata</taxon>
        <taxon>Craniata</taxon>
        <taxon>Vertebrata</taxon>
        <taxon>Euteleostomi</taxon>
        <taxon>Amphibia</taxon>
        <taxon>Gymnophiona</taxon>
        <taxon>Geotrypetes</taxon>
    </lineage>
</organism>
<keyword evidence="7" id="KW-0722">Serine protease inhibitor</keyword>
<dbReference type="InParanoid" id="A0A6P8PSX3"/>
<keyword evidence="5 14" id="KW-0732">Signal</keyword>
<evidence type="ECO:0000256" key="1">
    <source>
        <dbReference type="ARBA" id="ARBA00004613"/>
    </source>
</evidence>